<dbReference type="PANTHER" id="PTHR47345">
    <property type="entry name" value="CUT9-INTERACTING PROTEIN SCN1"/>
    <property type="match status" value="1"/>
</dbReference>
<reference evidence="2 3" key="1">
    <citation type="journal article" date="2012" name="Genome Biol.">
        <title>Genome and low-iron response of an oceanic diatom adapted to chronic iron limitation.</title>
        <authorList>
            <person name="Lommer M."/>
            <person name="Specht M."/>
            <person name="Roy A.S."/>
            <person name="Kraemer L."/>
            <person name="Andreson R."/>
            <person name="Gutowska M.A."/>
            <person name="Wolf J."/>
            <person name="Bergner S.V."/>
            <person name="Schilhabel M.B."/>
            <person name="Klostermeier U.C."/>
            <person name="Beiko R.G."/>
            <person name="Rosenstiel P."/>
            <person name="Hippler M."/>
            <person name="Laroche J."/>
        </authorList>
    </citation>
    <scope>NUCLEOTIDE SEQUENCE [LARGE SCALE GENOMIC DNA]</scope>
    <source>
        <strain evidence="2 3">CCMP1005</strain>
    </source>
</reference>
<accession>K0TI07</accession>
<sequence length="424" mass="46880">MALPNNMPTCPCCAFILSSGDGALSSLPWNQDRDGSGLCFSAAPQPVETTTNAIIDPVEAWEKIRAIGRGGEYKHENSVLLVDSHGHPQLRREAQYDAGSSSEQPSSVVSLACAVAPPDWEDVIAYSSHEYILPALGVHPWYLNEIMETSASDAILSEDCLEEYLDWGWLDDLEAKLLEHPNLLVGEIGLCKMAKFVREYPKEKGGKATAMVLQKMVFRRQFELAARFQRPVTVHCVNAHGIMMDIFKDIYENAKSSPAASENDGEDELKRRLRRAFPPAIAMHSFTGTAHHCNELLLFEREIISPGSTQRGGNRRRNKKRETETRHEDSDSDNPIFYFGFSHAVNHLMCTSEKARKKGGEAVRAIPSERLLVESDVHNPSDVALGTAGAASYAANVRGLSLEEIVTTTTTNGLRFLRSVGRPQ</sequence>
<dbReference type="Gene3D" id="3.20.20.140">
    <property type="entry name" value="Metal-dependent hydrolases"/>
    <property type="match status" value="2"/>
</dbReference>
<dbReference type="InterPro" id="IPR032466">
    <property type="entry name" value="Metal_Hydrolase"/>
</dbReference>
<evidence type="ECO:0000313" key="2">
    <source>
        <dbReference type="EMBL" id="EJK73396.1"/>
    </source>
</evidence>
<evidence type="ECO:0000256" key="1">
    <source>
        <dbReference type="SAM" id="MobiDB-lite"/>
    </source>
</evidence>
<dbReference type="GO" id="GO:0016788">
    <property type="term" value="F:hydrolase activity, acting on ester bonds"/>
    <property type="evidence" value="ECO:0007669"/>
    <property type="project" value="InterPro"/>
</dbReference>
<dbReference type="Pfam" id="PF01026">
    <property type="entry name" value="TatD_DNase"/>
    <property type="match status" value="1"/>
</dbReference>
<protein>
    <recommendedName>
        <fullName evidence="4">TatD related DNase</fullName>
    </recommendedName>
</protein>
<name>K0TI07_THAOC</name>
<dbReference type="AlphaFoldDB" id="K0TI07"/>
<dbReference type="SUPFAM" id="SSF51556">
    <property type="entry name" value="Metallo-dependent hydrolases"/>
    <property type="match status" value="1"/>
</dbReference>
<gene>
    <name evidence="2" type="ORF">THAOC_04979</name>
</gene>
<evidence type="ECO:0000313" key="3">
    <source>
        <dbReference type="Proteomes" id="UP000266841"/>
    </source>
</evidence>
<dbReference type="EMBL" id="AGNL01004533">
    <property type="protein sequence ID" value="EJK73396.1"/>
    <property type="molecule type" value="Genomic_DNA"/>
</dbReference>
<dbReference type="OMA" id="FTGTAHH"/>
<dbReference type="eggNOG" id="KOG3020">
    <property type="taxonomic scope" value="Eukaryota"/>
</dbReference>
<dbReference type="PANTHER" id="PTHR47345:SF1">
    <property type="entry name" value="CUT9-INTERACTING PROTEIN SCN1"/>
    <property type="match status" value="1"/>
</dbReference>
<dbReference type="InterPro" id="IPR053044">
    <property type="entry name" value="Metallo-hydrolase/TatD-type"/>
</dbReference>
<keyword evidence="3" id="KW-1185">Reference proteome</keyword>
<proteinExistence type="predicted"/>
<dbReference type="InterPro" id="IPR001130">
    <property type="entry name" value="TatD-like"/>
</dbReference>
<evidence type="ECO:0008006" key="4">
    <source>
        <dbReference type="Google" id="ProtNLM"/>
    </source>
</evidence>
<organism evidence="2 3">
    <name type="scientific">Thalassiosira oceanica</name>
    <name type="common">Marine diatom</name>
    <dbReference type="NCBI Taxonomy" id="159749"/>
    <lineage>
        <taxon>Eukaryota</taxon>
        <taxon>Sar</taxon>
        <taxon>Stramenopiles</taxon>
        <taxon>Ochrophyta</taxon>
        <taxon>Bacillariophyta</taxon>
        <taxon>Coscinodiscophyceae</taxon>
        <taxon>Thalassiosirophycidae</taxon>
        <taxon>Thalassiosirales</taxon>
        <taxon>Thalassiosiraceae</taxon>
        <taxon>Thalassiosira</taxon>
    </lineage>
</organism>
<dbReference type="OrthoDB" id="6079689at2759"/>
<feature type="region of interest" description="Disordered" evidence="1">
    <location>
        <begin position="307"/>
        <end position="332"/>
    </location>
</feature>
<dbReference type="Proteomes" id="UP000266841">
    <property type="component" value="Unassembled WGS sequence"/>
</dbReference>
<comment type="caution">
    <text evidence="2">The sequence shown here is derived from an EMBL/GenBank/DDBJ whole genome shotgun (WGS) entry which is preliminary data.</text>
</comment>